<sequence length="270" mass="29631">MATKHKPGKETVIALDNIHKCFGSVEVLRGVSLEVKAGEVVSIIGPSGSGKTTLLRTINGIETINQGTINVKGITLTSDASSQALNEIHSKVGMVFQSYNLFPHLTILRNITLAPIHVNRVNKKDAEAEALRLLEVVGLREKANNYPSQLSGGQQQRVAIARALAMHPDIMLFDEVTSALDPELVGEVLLVMRKLAEGGMTMILVTHEMKFAEEVADRVIVMDKGVIVEQGPAKEVFAHPKTERTAKFLRRALQQDWLEDVQEIQVAERS</sequence>
<dbReference type="Pfam" id="PF00005">
    <property type="entry name" value="ABC_tran"/>
    <property type="match status" value="1"/>
</dbReference>
<dbReference type="InterPro" id="IPR003593">
    <property type="entry name" value="AAA+_ATPase"/>
</dbReference>
<organism evidence="6 7">
    <name type="scientific">Paenibacillus sabinae T27</name>
    <dbReference type="NCBI Taxonomy" id="1268072"/>
    <lineage>
        <taxon>Bacteria</taxon>
        <taxon>Bacillati</taxon>
        <taxon>Bacillota</taxon>
        <taxon>Bacilli</taxon>
        <taxon>Bacillales</taxon>
        <taxon>Paenibacillaceae</taxon>
        <taxon>Paenibacillus</taxon>
    </lineage>
</organism>
<evidence type="ECO:0000256" key="4">
    <source>
        <dbReference type="ARBA" id="ARBA00022840"/>
    </source>
</evidence>
<dbReference type="PATRIC" id="fig|1268072.3.peg.1835"/>
<evidence type="ECO:0000256" key="2">
    <source>
        <dbReference type="ARBA" id="ARBA00022448"/>
    </source>
</evidence>
<reference evidence="6 7" key="1">
    <citation type="journal article" date="2014" name="PLoS Genet.">
        <title>Comparative Genomic Analysis of N2-Fixing and Non-N2-Fixing Paenibacillus spp.: Organization, Evolution and Expression of the Nitrogen Fixation Genes.</title>
        <authorList>
            <person name="Xie J.B."/>
            <person name="Du Z."/>
            <person name="Bai L."/>
            <person name="Tian C."/>
            <person name="Zhang Y."/>
            <person name="Xie J.Y."/>
            <person name="Wang T."/>
            <person name="Liu X."/>
            <person name="Chen X."/>
            <person name="Cheng Q."/>
            <person name="Chen S."/>
            <person name="Li J."/>
        </authorList>
    </citation>
    <scope>NUCLEOTIDE SEQUENCE [LARGE SCALE GENOMIC DNA]</scope>
    <source>
        <strain evidence="6 7">T27</strain>
    </source>
</reference>
<keyword evidence="2" id="KW-0813">Transport</keyword>
<dbReference type="eggNOG" id="COG1126">
    <property type="taxonomic scope" value="Bacteria"/>
</dbReference>
<comment type="similarity">
    <text evidence="1">Belongs to the ABC transporter superfamily.</text>
</comment>
<dbReference type="InterPro" id="IPR003439">
    <property type="entry name" value="ABC_transporter-like_ATP-bd"/>
</dbReference>
<dbReference type="KEGG" id="psab:PSAB_08805"/>
<keyword evidence="7" id="KW-1185">Reference proteome</keyword>
<dbReference type="AlphaFoldDB" id="X4ZWT8"/>
<dbReference type="PANTHER" id="PTHR43166">
    <property type="entry name" value="AMINO ACID IMPORT ATP-BINDING PROTEIN"/>
    <property type="match status" value="1"/>
</dbReference>
<dbReference type="HOGENOM" id="CLU_000604_1_22_9"/>
<dbReference type="GO" id="GO:0016887">
    <property type="term" value="F:ATP hydrolysis activity"/>
    <property type="evidence" value="ECO:0007669"/>
    <property type="project" value="InterPro"/>
</dbReference>
<dbReference type="InterPro" id="IPR030679">
    <property type="entry name" value="ABC_ATPase_HisP-typ"/>
</dbReference>
<dbReference type="EMBL" id="CP004078">
    <property type="protein sequence ID" value="AHV96693.1"/>
    <property type="molecule type" value="Genomic_DNA"/>
</dbReference>
<dbReference type="CDD" id="cd03262">
    <property type="entry name" value="ABC_HisP_GlnQ"/>
    <property type="match status" value="1"/>
</dbReference>
<evidence type="ECO:0000313" key="7">
    <source>
        <dbReference type="Proteomes" id="UP000019772"/>
    </source>
</evidence>
<dbReference type="PANTHER" id="PTHR43166:SF4">
    <property type="entry name" value="PHOSPHONATES IMPORT ATP-BINDING PROTEIN PHNC"/>
    <property type="match status" value="1"/>
</dbReference>
<keyword evidence="3" id="KW-0547">Nucleotide-binding</keyword>
<dbReference type="SUPFAM" id="SSF52540">
    <property type="entry name" value="P-loop containing nucleoside triphosphate hydrolases"/>
    <property type="match status" value="1"/>
</dbReference>
<protein>
    <submittedName>
        <fullName evidence="6">Amino acid ABC transporter</fullName>
    </submittedName>
</protein>
<dbReference type="PROSITE" id="PS50893">
    <property type="entry name" value="ABC_TRANSPORTER_2"/>
    <property type="match status" value="1"/>
</dbReference>
<evidence type="ECO:0000259" key="5">
    <source>
        <dbReference type="PROSITE" id="PS50893"/>
    </source>
</evidence>
<dbReference type="Proteomes" id="UP000019772">
    <property type="component" value="Chromosome"/>
</dbReference>
<feature type="domain" description="ABC transporter" evidence="5">
    <location>
        <begin position="13"/>
        <end position="249"/>
    </location>
</feature>
<dbReference type="InterPro" id="IPR027417">
    <property type="entry name" value="P-loop_NTPase"/>
</dbReference>
<dbReference type="OrthoDB" id="2374252at2"/>
<evidence type="ECO:0000256" key="1">
    <source>
        <dbReference type="ARBA" id="ARBA00005417"/>
    </source>
</evidence>
<keyword evidence="4" id="KW-0067">ATP-binding</keyword>
<proteinExistence type="inferred from homology"/>
<dbReference type="InterPro" id="IPR050086">
    <property type="entry name" value="MetN_ABC_transporter-like"/>
</dbReference>
<accession>X4ZWT8</accession>
<dbReference type="FunFam" id="3.40.50.300:FF:000020">
    <property type="entry name" value="Amino acid ABC transporter ATP-binding component"/>
    <property type="match status" value="1"/>
</dbReference>
<evidence type="ECO:0000256" key="3">
    <source>
        <dbReference type="ARBA" id="ARBA00022741"/>
    </source>
</evidence>
<dbReference type="PROSITE" id="PS00211">
    <property type="entry name" value="ABC_TRANSPORTER_1"/>
    <property type="match status" value="1"/>
</dbReference>
<dbReference type="GO" id="GO:0005524">
    <property type="term" value="F:ATP binding"/>
    <property type="evidence" value="ECO:0007669"/>
    <property type="project" value="UniProtKB-KW"/>
</dbReference>
<gene>
    <name evidence="6" type="ORF">PSAB_08805</name>
</gene>
<evidence type="ECO:0000313" key="6">
    <source>
        <dbReference type="EMBL" id="AHV96693.1"/>
    </source>
</evidence>
<dbReference type="STRING" id="1268072.PSAB_08805"/>
<dbReference type="PIRSF" id="PIRSF039085">
    <property type="entry name" value="ABC_ATPase_HisP"/>
    <property type="match status" value="1"/>
</dbReference>
<dbReference type="GO" id="GO:0015424">
    <property type="term" value="F:ABC-type amino acid transporter activity"/>
    <property type="evidence" value="ECO:0007669"/>
    <property type="project" value="InterPro"/>
</dbReference>
<name>X4ZWT8_9BACL</name>
<dbReference type="RefSeq" id="WP_025334238.1">
    <property type="nucleotide sequence ID" value="NZ_CP004078.1"/>
</dbReference>
<dbReference type="Gene3D" id="3.40.50.300">
    <property type="entry name" value="P-loop containing nucleotide triphosphate hydrolases"/>
    <property type="match status" value="1"/>
</dbReference>
<dbReference type="InterPro" id="IPR017871">
    <property type="entry name" value="ABC_transporter-like_CS"/>
</dbReference>
<dbReference type="SMART" id="SM00382">
    <property type="entry name" value="AAA"/>
    <property type="match status" value="1"/>
</dbReference>